<dbReference type="InterPro" id="IPR036259">
    <property type="entry name" value="MFS_trans_sf"/>
</dbReference>
<feature type="transmembrane region" description="Helical" evidence="6">
    <location>
        <begin position="116"/>
        <end position="135"/>
    </location>
</feature>
<evidence type="ECO:0000256" key="6">
    <source>
        <dbReference type="SAM" id="Phobius"/>
    </source>
</evidence>
<keyword evidence="2" id="KW-0813">Transport</keyword>
<protein>
    <recommendedName>
        <fullName evidence="9">Major facilitator superfamily (MFS) profile domain-containing protein</fullName>
    </recommendedName>
</protein>
<dbReference type="STRING" id="180088.A0A1J8QZ41"/>
<feature type="transmembrane region" description="Helical" evidence="6">
    <location>
        <begin position="83"/>
        <end position="104"/>
    </location>
</feature>
<feature type="transmembrane region" description="Helical" evidence="6">
    <location>
        <begin position="12"/>
        <end position="32"/>
    </location>
</feature>
<dbReference type="GO" id="GO:0022857">
    <property type="term" value="F:transmembrane transporter activity"/>
    <property type="evidence" value="ECO:0007669"/>
    <property type="project" value="InterPro"/>
</dbReference>
<dbReference type="EMBL" id="LVVM01001360">
    <property type="protein sequence ID" value="OJA18673.1"/>
    <property type="molecule type" value="Genomic_DNA"/>
</dbReference>
<evidence type="ECO:0000256" key="5">
    <source>
        <dbReference type="ARBA" id="ARBA00023136"/>
    </source>
</evidence>
<dbReference type="Gene3D" id="1.20.1250.20">
    <property type="entry name" value="MFS general substrate transporter like domains"/>
    <property type="match status" value="2"/>
</dbReference>
<organism evidence="7 8">
    <name type="scientific">Rhizopogon vesiculosus</name>
    <dbReference type="NCBI Taxonomy" id="180088"/>
    <lineage>
        <taxon>Eukaryota</taxon>
        <taxon>Fungi</taxon>
        <taxon>Dikarya</taxon>
        <taxon>Basidiomycota</taxon>
        <taxon>Agaricomycotina</taxon>
        <taxon>Agaricomycetes</taxon>
        <taxon>Agaricomycetidae</taxon>
        <taxon>Boletales</taxon>
        <taxon>Suillineae</taxon>
        <taxon>Rhizopogonaceae</taxon>
        <taxon>Rhizopogon</taxon>
    </lineage>
</organism>
<keyword evidence="8" id="KW-1185">Reference proteome</keyword>
<evidence type="ECO:0000256" key="4">
    <source>
        <dbReference type="ARBA" id="ARBA00022989"/>
    </source>
</evidence>
<dbReference type="OrthoDB" id="2962993at2759"/>
<dbReference type="PANTHER" id="PTHR43791">
    <property type="entry name" value="PERMEASE-RELATED"/>
    <property type="match status" value="1"/>
</dbReference>
<dbReference type="InterPro" id="IPR011701">
    <property type="entry name" value="MFS"/>
</dbReference>
<evidence type="ECO:0000313" key="8">
    <source>
        <dbReference type="Proteomes" id="UP000183567"/>
    </source>
</evidence>
<dbReference type="Pfam" id="PF07690">
    <property type="entry name" value="MFS_1"/>
    <property type="match status" value="1"/>
</dbReference>
<gene>
    <name evidence="7" type="ORF">AZE42_08862</name>
</gene>
<proteinExistence type="predicted"/>
<evidence type="ECO:0000256" key="2">
    <source>
        <dbReference type="ARBA" id="ARBA00022448"/>
    </source>
</evidence>
<reference evidence="7 8" key="1">
    <citation type="submission" date="2016-03" db="EMBL/GenBank/DDBJ databases">
        <title>Comparative genomics of the ectomycorrhizal sister species Rhizopogon vinicolor and Rhizopogon vesiculosus (Basidiomycota: Boletales) reveals a divergence of the mating type B locus.</title>
        <authorList>
            <person name="Mujic A.B."/>
            <person name="Kuo A."/>
            <person name="Tritt A."/>
            <person name="Lipzen A."/>
            <person name="Chen C."/>
            <person name="Johnson J."/>
            <person name="Sharma A."/>
            <person name="Barry K."/>
            <person name="Grigoriev I.V."/>
            <person name="Spatafora J.W."/>
        </authorList>
    </citation>
    <scope>NUCLEOTIDE SEQUENCE [LARGE SCALE GENOMIC DNA]</scope>
    <source>
        <strain evidence="7 8">AM-OR11-056</strain>
    </source>
</reference>
<dbReference type="SUPFAM" id="SSF103473">
    <property type="entry name" value="MFS general substrate transporter"/>
    <property type="match status" value="1"/>
</dbReference>
<dbReference type="PANTHER" id="PTHR43791:SF19">
    <property type="entry name" value="TRANSPORTER, PUTATIVE (AFU_ORTHOLOGUE AFUA_1G01812)-RELATED"/>
    <property type="match status" value="1"/>
</dbReference>
<evidence type="ECO:0008006" key="9">
    <source>
        <dbReference type="Google" id="ProtNLM"/>
    </source>
</evidence>
<name>A0A1J8QZ41_9AGAM</name>
<keyword evidence="4 6" id="KW-1133">Transmembrane helix</keyword>
<keyword evidence="3 6" id="KW-0812">Transmembrane</keyword>
<dbReference type="Proteomes" id="UP000183567">
    <property type="component" value="Unassembled WGS sequence"/>
</dbReference>
<accession>A0A1J8QZ41</accession>
<dbReference type="GO" id="GO:0016020">
    <property type="term" value="C:membrane"/>
    <property type="evidence" value="ECO:0007669"/>
    <property type="project" value="UniProtKB-SubCell"/>
</dbReference>
<keyword evidence="5 6" id="KW-0472">Membrane</keyword>
<evidence type="ECO:0000256" key="1">
    <source>
        <dbReference type="ARBA" id="ARBA00004141"/>
    </source>
</evidence>
<evidence type="ECO:0000256" key="3">
    <source>
        <dbReference type="ARBA" id="ARBA00022692"/>
    </source>
</evidence>
<comment type="caution">
    <text evidence="7">The sequence shown here is derived from an EMBL/GenBank/DDBJ whole genome shotgun (WGS) entry which is preliminary data.</text>
</comment>
<evidence type="ECO:0000313" key="7">
    <source>
        <dbReference type="EMBL" id="OJA18673.1"/>
    </source>
</evidence>
<dbReference type="AlphaFoldDB" id="A0A1J8QZ41"/>
<sequence>MEGIGGLHGWQWIFCLEGIATILVACLSFFFMHDYPETAKFLTEPERVHVINMLKQDANDLATHYHIRFVLQAMGDYKTYIQVLIYMGLLVPVYAIALFTPTIINELGYSATSAQLLSIPPFVAGCIATVLVGIYSDKCNLRGPFIIGGTFVSMLLSAYIQPSRLILLGQARMQEAT</sequence>
<comment type="subcellular location">
    <subcellularLocation>
        <location evidence="1">Membrane</location>
        <topology evidence="1">Multi-pass membrane protein</topology>
    </subcellularLocation>
</comment>
<feature type="transmembrane region" description="Helical" evidence="6">
    <location>
        <begin position="141"/>
        <end position="160"/>
    </location>
</feature>